<gene>
    <name evidence="1" type="ORF">DY000_02050355</name>
</gene>
<sequence>MVGSVVVDHAYHLGNAAQKQELLGELYSTELQLFKDLNSTSEKRVVDIIAKLGLQKGSVIRHMTAIVQPILEKGIVDHNITHKLLIEYMTVADKTSAAFVIQQLSGPLLIRMVHTRDGSRLAMLCVKHGSAKERKKLIKAMKTEKESHVGSIASDQYGSMVLACIFSIVDDTKLVTKIIVRELEANLKDLVMGKRIMILQLYC</sequence>
<evidence type="ECO:0000313" key="1">
    <source>
        <dbReference type="EMBL" id="KAF3607763.1"/>
    </source>
</evidence>
<organism evidence="1 2">
    <name type="scientific">Brassica cretica</name>
    <name type="common">Mustard</name>
    <dbReference type="NCBI Taxonomy" id="69181"/>
    <lineage>
        <taxon>Eukaryota</taxon>
        <taxon>Viridiplantae</taxon>
        <taxon>Streptophyta</taxon>
        <taxon>Embryophyta</taxon>
        <taxon>Tracheophyta</taxon>
        <taxon>Spermatophyta</taxon>
        <taxon>Magnoliopsida</taxon>
        <taxon>eudicotyledons</taxon>
        <taxon>Gunneridae</taxon>
        <taxon>Pentapetalae</taxon>
        <taxon>rosids</taxon>
        <taxon>malvids</taxon>
        <taxon>Brassicales</taxon>
        <taxon>Brassicaceae</taxon>
        <taxon>Brassiceae</taxon>
        <taxon>Brassica</taxon>
    </lineage>
</organism>
<dbReference type="InterPro" id="IPR011989">
    <property type="entry name" value="ARM-like"/>
</dbReference>
<comment type="caution">
    <text evidence="1">The sequence shown here is derived from an EMBL/GenBank/DDBJ whole genome shotgun (WGS) entry which is preliminary data.</text>
</comment>
<dbReference type="PANTHER" id="PTHR13389:SF0">
    <property type="entry name" value="PUMILIO HOMOLOG 3"/>
    <property type="match status" value="1"/>
</dbReference>
<name>A0ABQ7EVQ0_BRACR</name>
<dbReference type="Proteomes" id="UP000266723">
    <property type="component" value="Unassembled WGS sequence"/>
</dbReference>
<dbReference type="EMBL" id="QGKV02000297">
    <property type="protein sequence ID" value="KAF3607763.1"/>
    <property type="molecule type" value="Genomic_DNA"/>
</dbReference>
<dbReference type="SUPFAM" id="SSF48371">
    <property type="entry name" value="ARM repeat"/>
    <property type="match status" value="1"/>
</dbReference>
<evidence type="ECO:0000313" key="2">
    <source>
        <dbReference type="Proteomes" id="UP000266723"/>
    </source>
</evidence>
<keyword evidence="2" id="KW-1185">Reference proteome</keyword>
<accession>A0ABQ7EVQ0</accession>
<dbReference type="InterPro" id="IPR040059">
    <property type="entry name" value="PUM3"/>
</dbReference>
<protein>
    <recommendedName>
        <fullName evidence="3">PUM-HD domain-containing protein</fullName>
    </recommendedName>
</protein>
<dbReference type="Gene3D" id="1.25.10.10">
    <property type="entry name" value="Leucine-rich Repeat Variant"/>
    <property type="match status" value="1"/>
</dbReference>
<evidence type="ECO:0008006" key="3">
    <source>
        <dbReference type="Google" id="ProtNLM"/>
    </source>
</evidence>
<dbReference type="InterPro" id="IPR016024">
    <property type="entry name" value="ARM-type_fold"/>
</dbReference>
<dbReference type="PANTHER" id="PTHR13389">
    <property type="entry name" value="PUMILIO HOMOLOG 3"/>
    <property type="match status" value="1"/>
</dbReference>
<reference evidence="1 2" key="1">
    <citation type="journal article" date="2020" name="BMC Genomics">
        <title>Intraspecific diversification of the crop wild relative Brassica cretica Lam. using demographic model selection.</title>
        <authorList>
            <person name="Kioukis A."/>
            <person name="Michalopoulou V.A."/>
            <person name="Briers L."/>
            <person name="Pirintsos S."/>
            <person name="Studholme D.J."/>
            <person name="Pavlidis P."/>
            <person name="Sarris P.F."/>
        </authorList>
    </citation>
    <scope>NUCLEOTIDE SEQUENCE [LARGE SCALE GENOMIC DNA]</scope>
    <source>
        <strain evidence="2">cv. PFS-1207/04</strain>
    </source>
</reference>
<proteinExistence type="predicted"/>